<evidence type="ECO:0000259" key="2">
    <source>
        <dbReference type="PROSITE" id="PS51388"/>
    </source>
</evidence>
<evidence type="ECO:0000313" key="3">
    <source>
        <dbReference type="Proteomes" id="UP000515153"/>
    </source>
</evidence>
<dbReference type="InterPro" id="IPR020850">
    <property type="entry name" value="GED_dom"/>
</dbReference>
<protein>
    <recommendedName>
        <fullName evidence="2">GED domain-containing protein</fullName>
    </recommendedName>
</protein>
<organism evidence="3 4">
    <name type="scientific">Pyricularia grisea</name>
    <name type="common">Crabgrass-specific blast fungus</name>
    <name type="synonym">Magnaporthe grisea</name>
    <dbReference type="NCBI Taxonomy" id="148305"/>
    <lineage>
        <taxon>Eukaryota</taxon>
        <taxon>Fungi</taxon>
        <taxon>Dikarya</taxon>
        <taxon>Ascomycota</taxon>
        <taxon>Pezizomycotina</taxon>
        <taxon>Sordariomycetes</taxon>
        <taxon>Sordariomycetidae</taxon>
        <taxon>Magnaporthales</taxon>
        <taxon>Pyriculariaceae</taxon>
        <taxon>Pyricularia</taxon>
    </lineage>
</organism>
<dbReference type="GeneID" id="41960103"/>
<dbReference type="PROSITE" id="PS51388">
    <property type="entry name" value="GED"/>
    <property type="match status" value="1"/>
</dbReference>
<dbReference type="Proteomes" id="UP000515153">
    <property type="component" value="Chromosome I"/>
</dbReference>
<dbReference type="RefSeq" id="XP_030983070.1">
    <property type="nucleotide sequence ID" value="XM_031125194.1"/>
</dbReference>
<feature type="coiled-coil region" evidence="1">
    <location>
        <begin position="56"/>
        <end position="83"/>
    </location>
</feature>
<reference evidence="4" key="2">
    <citation type="submission" date="2019-10" db="EMBL/GenBank/DDBJ databases">
        <authorList>
            <consortium name="NCBI Genome Project"/>
        </authorList>
    </citation>
    <scope>NUCLEOTIDE SEQUENCE</scope>
    <source>
        <strain evidence="4">NI907</strain>
    </source>
</reference>
<feature type="domain" description="GED" evidence="2">
    <location>
        <begin position="1"/>
        <end position="83"/>
    </location>
</feature>
<gene>
    <name evidence="4" type="ORF">PgNI_05157</name>
</gene>
<sequence length="83" mass="9759">MAGLEVYYKVAIKIFVDNVCRQVVERHIIAPLPEIFSPVIVSRFTDDELFQIGSESEKQNRKREELRARAKKLRSSLENLQRR</sequence>
<proteinExistence type="predicted"/>
<reference evidence="4" key="3">
    <citation type="submission" date="2025-08" db="UniProtKB">
        <authorList>
            <consortium name="RefSeq"/>
        </authorList>
    </citation>
    <scope>IDENTIFICATION</scope>
    <source>
        <strain evidence="4">NI907</strain>
    </source>
</reference>
<accession>A0A6P8B7D1</accession>
<reference evidence="3 4" key="1">
    <citation type="journal article" date="2019" name="Mol. Biol. Evol.">
        <title>Blast fungal genomes show frequent chromosomal changes, gene gains and losses, and effector gene turnover.</title>
        <authorList>
            <person name="Gomez Luciano L.B."/>
            <person name="Jason Tsai I."/>
            <person name="Chuma I."/>
            <person name="Tosa Y."/>
            <person name="Chen Y.H."/>
            <person name="Li J.Y."/>
            <person name="Li M.Y."/>
            <person name="Jade Lu M.Y."/>
            <person name="Nakayashiki H."/>
            <person name="Li W.H."/>
        </authorList>
    </citation>
    <scope>NUCLEOTIDE SEQUENCE [LARGE SCALE GENOMIC DNA]</scope>
    <source>
        <strain evidence="3 4">NI907</strain>
    </source>
</reference>
<dbReference type="KEGG" id="pgri:PgNI_05157"/>
<dbReference type="AlphaFoldDB" id="A0A6P8B7D1"/>
<keyword evidence="3" id="KW-1185">Reference proteome</keyword>
<keyword evidence="1" id="KW-0175">Coiled coil</keyword>
<name>A0A6P8B7D1_PYRGI</name>
<evidence type="ECO:0000256" key="1">
    <source>
        <dbReference type="SAM" id="Coils"/>
    </source>
</evidence>
<evidence type="ECO:0000313" key="4">
    <source>
        <dbReference type="RefSeq" id="XP_030983070.1"/>
    </source>
</evidence>